<dbReference type="EMBL" id="JACXAE010000098">
    <property type="protein sequence ID" value="MBD2776733.1"/>
    <property type="molecule type" value="Genomic_DNA"/>
</dbReference>
<sequence length="64" mass="7399">MDTIILWVIQKSAEVTLGILIQKLLSDANTKRASKFLKRQILGIYLKWVLLKTPVDPEKLHQQL</sequence>
<name>A0A8J7BZU8_9CYAN</name>
<organism evidence="1 2">
    <name type="scientific">Iningainema tapete BLCC-T55</name>
    <dbReference type="NCBI Taxonomy" id="2748662"/>
    <lineage>
        <taxon>Bacteria</taxon>
        <taxon>Bacillati</taxon>
        <taxon>Cyanobacteriota</taxon>
        <taxon>Cyanophyceae</taxon>
        <taxon>Nostocales</taxon>
        <taxon>Scytonemataceae</taxon>
        <taxon>Iningainema tapete</taxon>
    </lineage>
</organism>
<evidence type="ECO:0000313" key="1">
    <source>
        <dbReference type="EMBL" id="MBD2776733.1"/>
    </source>
</evidence>
<dbReference type="Proteomes" id="UP000629098">
    <property type="component" value="Unassembled WGS sequence"/>
</dbReference>
<dbReference type="AlphaFoldDB" id="A0A8J7BZU8"/>
<dbReference type="RefSeq" id="WP_190835789.1">
    <property type="nucleotide sequence ID" value="NZ_CAWPPI010000098.1"/>
</dbReference>
<comment type="caution">
    <text evidence="1">The sequence shown here is derived from an EMBL/GenBank/DDBJ whole genome shotgun (WGS) entry which is preliminary data.</text>
</comment>
<protein>
    <submittedName>
        <fullName evidence="1">Uncharacterized protein</fullName>
    </submittedName>
</protein>
<reference evidence="1" key="1">
    <citation type="submission" date="2020-09" db="EMBL/GenBank/DDBJ databases">
        <title>Iningainema tapete sp. nov. (Scytonemataceae, Cyanobacteria) from greenhouses in central Florida (USA) produces two types of nodularin with biosynthetic potential for microcystin-LR and anabaenopeptins.</title>
        <authorList>
            <person name="Berthold D.E."/>
            <person name="Lefler F.W."/>
            <person name="Huang I.-S."/>
            <person name="Abdulla H."/>
            <person name="Zimba P.V."/>
            <person name="Laughinghouse H.D. IV."/>
        </authorList>
    </citation>
    <scope>NUCLEOTIDE SEQUENCE</scope>
    <source>
        <strain evidence="1">BLCCT55</strain>
    </source>
</reference>
<accession>A0A8J7BZU8</accession>
<gene>
    <name evidence="1" type="ORF">ICL16_32955</name>
</gene>
<keyword evidence="2" id="KW-1185">Reference proteome</keyword>
<proteinExistence type="predicted"/>
<evidence type="ECO:0000313" key="2">
    <source>
        <dbReference type="Proteomes" id="UP000629098"/>
    </source>
</evidence>